<accession>A0ACB8Z6Z8</accession>
<evidence type="ECO:0000313" key="1">
    <source>
        <dbReference type="EMBL" id="KAI3691990.1"/>
    </source>
</evidence>
<proteinExistence type="predicted"/>
<comment type="caution">
    <text evidence="1">The sequence shown here is derived from an EMBL/GenBank/DDBJ whole genome shotgun (WGS) entry which is preliminary data.</text>
</comment>
<keyword evidence="2" id="KW-1185">Reference proteome</keyword>
<reference evidence="1 2" key="2">
    <citation type="journal article" date="2022" name="Mol. Ecol. Resour.">
        <title>The genomes of chicory, endive, great burdock and yacon provide insights into Asteraceae paleo-polyploidization history and plant inulin production.</title>
        <authorList>
            <person name="Fan W."/>
            <person name="Wang S."/>
            <person name="Wang H."/>
            <person name="Wang A."/>
            <person name="Jiang F."/>
            <person name="Liu H."/>
            <person name="Zhao H."/>
            <person name="Xu D."/>
            <person name="Zhang Y."/>
        </authorList>
    </citation>
    <scope>NUCLEOTIDE SEQUENCE [LARGE SCALE GENOMIC DNA]</scope>
    <source>
        <strain evidence="2">cv. Niubang</strain>
    </source>
</reference>
<gene>
    <name evidence="1" type="ORF">L6452_31794</name>
</gene>
<dbReference type="EMBL" id="CM042057">
    <property type="protein sequence ID" value="KAI3691990.1"/>
    <property type="molecule type" value="Genomic_DNA"/>
</dbReference>
<protein>
    <submittedName>
        <fullName evidence="1">Uncharacterized protein</fullName>
    </submittedName>
</protein>
<evidence type="ECO:0000313" key="2">
    <source>
        <dbReference type="Proteomes" id="UP001055879"/>
    </source>
</evidence>
<name>A0ACB8Z6Z8_ARCLA</name>
<reference evidence="2" key="1">
    <citation type="journal article" date="2022" name="Mol. Ecol. Resour.">
        <title>The genomes of chicory, endive, great burdock and yacon provide insights into Asteraceae palaeo-polyploidization history and plant inulin production.</title>
        <authorList>
            <person name="Fan W."/>
            <person name="Wang S."/>
            <person name="Wang H."/>
            <person name="Wang A."/>
            <person name="Jiang F."/>
            <person name="Liu H."/>
            <person name="Zhao H."/>
            <person name="Xu D."/>
            <person name="Zhang Y."/>
        </authorList>
    </citation>
    <scope>NUCLEOTIDE SEQUENCE [LARGE SCALE GENOMIC DNA]</scope>
    <source>
        <strain evidence="2">cv. Niubang</strain>
    </source>
</reference>
<organism evidence="1 2">
    <name type="scientific">Arctium lappa</name>
    <name type="common">Greater burdock</name>
    <name type="synonym">Lappa major</name>
    <dbReference type="NCBI Taxonomy" id="4217"/>
    <lineage>
        <taxon>Eukaryota</taxon>
        <taxon>Viridiplantae</taxon>
        <taxon>Streptophyta</taxon>
        <taxon>Embryophyta</taxon>
        <taxon>Tracheophyta</taxon>
        <taxon>Spermatophyta</taxon>
        <taxon>Magnoliopsida</taxon>
        <taxon>eudicotyledons</taxon>
        <taxon>Gunneridae</taxon>
        <taxon>Pentapetalae</taxon>
        <taxon>asterids</taxon>
        <taxon>campanulids</taxon>
        <taxon>Asterales</taxon>
        <taxon>Asteraceae</taxon>
        <taxon>Carduoideae</taxon>
        <taxon>Cardueae</taxon>
        <taxon>Arctiinae</taxon>
        <taxon>Arctium</taxon>
    </lineage>
</organism>
<dbReference type="Proteomes" id="UP001055879">
    <property type="component" value="Linkage Group LG11"/>
</dbReference>
<sequence>MPVHYSFCFMEYRCFLVQLHLRLGILLSLLAGISYCKHFSSNFQELGSHKYITEAYFQKYESLTDWNFQDFIAGELSHGSCAMLQAKHSFVQRQLIGEGSHRRLTSSIRIESEPEVLSKLPSLFCKAIVVERLPSGVFADPFELEHLTERGVFSDASAFGDTDLELPTVRANRSVVEVHMDLGPSTLFGNKNGWELNIELPLHARYAPLGEHGYTRVEFGSPDLFLRCIMEEDPHNQSCIFPSTNDGVRSTDVATVWEVPSGIVKHTKVVSVLTFISAVASAFSIFMACVYYSDTAVYSSRKKS</sequence>